<keyword evidence="3 6" id="KW-0472">Membrane</keyword>
<dbReference type="SUPFAM" id="SSF48726">
    <property type="entry name" value="Immunoglobulin"/>
    <property type="match status" value="2"/>
</dbReference>
<feature type="compositionally biased region" description="Polar residues" evidence="5">
    <location>
        <begin position="309"/>
        <end position="324"/>
    </location>
</feature>
<dbReference type="Proteomes" id="UP000246464">
    <property type="component" value="Chromosome 10"/>
</dbReference>
<evidence type="ECO:0000256" key="6">
    <source>
        <dbReference type="SAM" id="Phobius"/>
    </source>
</evidence>
<evidence type="ECO:0000256" key="4">
    <source>
        <dbReference type="ARBA" id="ARBA00023180"/>
    </source>
</evidence>
<reference evidence="10 12" key="2">
    <citation type="submission" date="2019-06" db="EMBL/GenBank/DDBJ databases">
        <title>Draft genomes of female and male turbot (Scophthalmus maximus).</title>
        <authorList>
            <person name="Xu H."/>
            <person name="Xu X.-W."/>
            <person name="Shao C."/>
            <person name="Chen S."/>
        </authorList>
    </citation>
    <scope>NUCLEOTIDE SEQUENCE [LARGE SCALE GENOMIC DNA]</scope>
    <source>
        <strain evidence="10">Ysfricsl-2016a</strain>
        <tissue evidence="10">Blood</tissue>
    </source>
</reference>
<dbReference type="InterPro" id="IPR036179">
    <property type="entry name" value="Ig-like_dom_sf"/>
</dbReference>
<dbReference type="Proteomes" id="UP000438429">
    <property type="component" value="Unassembled WGS sequence"/>
</dbReference>
<organism evidence="9 11">
    <name type="scientific">Scophthalmus maximus</name>
    <name type="common">Turbot</name>
    <name type="synonym">Psetta maxima</name>
    <dbReference type="NCBI Taxonomy" id="52904"/>
    <lineage>
        <taxon>Eukaryota</taxon>
        <taxon>Metazoa</taxon>
        <taxon>Chordata</taxon>
        <taxon>Craniata</taxon>
        <taxon>Vertebrata</taxon>
        <taxon>Euteleostomi</taxon>
        <taxon>Actinopterygii</taxon>
        <taxon>Neopterygii</taxon>
        <taxon>Teleostei</taxon>
        <taxon>Neoteleostei</taxon>
        <taxon>Acanthomorphata</taxon>
        <taxon>Carangaria</taxon>
        <taxon>Pleuronectiformes</taxon>
        <taxon>Pleuronectoidei</taxon>
        <taxon>Scophthalmidae</taxon>
        <taxon>Scophthalmus</taxon>
    </lineage>
</organism>
<dbReference type="Gene3D" id="2.60.40.10">
    <property type="entry name" value="Immunoglobulins"/>
    <property type="match status" value="2"/>
</dbReference>
<feature type="transmembrane region" description="Helical" evidence="6">
    <location>
        <begin position="219"/>
        <end position="243"/>
    </location>
</feature>
<keyword evidence="2 7" id="KW-0732">Signal</keyword>
<dbReference type="InterPro" id="IPR007110">
    <property type="entry name" value="Ig-like_dom"/>
</dbReference>
<keyword evidence="11" id="KW-1185">Reference proteome</keyword>
<gene>
    <name evidence="10" type="ORF">F2P81_006532</name>
    <name evidence="9" type="ORF">SMAX5B_001350</name>
</gene>
<feature type="chain" id="PRO_5033771283" evidence="7">
    <location>
        <begin position="23"/>
        <end position="340"/>
    </location>
</feature>
<evidence type="ECO:0000313" key="10">
    <source>
        <dbReference type="EMBL" id="KAF0040634.1"/>
    </source>
</evidence>
<evidence type="ECO:0000256" key="3">
    <source>
        <dbReference type="ARBA" id="ARBA00023136"/>
    </source>
</evidence>
<feature type="compositionally biased region" description="Pro residues" evidence="5">
    <location>
        <begin position="284"/>
        <end position="293"/>
    </location>
</feature>
<dbReference type="EMBL" id="VEVO01000006">
    <property type="protein sequence ID" value="KAF0040634.1"/>
    <property type="molecule type" value="Genomic_DNA"/>
</dbReference>
<protein>
    <submittedName>
        <fullName evidence="9">Putative T-cell surface antigen CD2-like</fullName>
    </submittedName>
</protein>
<evidence type="ECO:0000313" key="9">
    <source>
        <dbReference type="EMBL" id="AWP08155.1"/>
    </source>
</evidence>
<accession>A0A2U9BV80</accession>
<dbReference type="PROSITE" id="PS50835">
    <property type="entry name" value="IG_LIKE"/>
    <property type="match status" value="1"/>
</dbReference>
<evidence type="ECO:0000313" key="11">
    <source>
        <dbReference type="Proteomes" id="UP000246464"/>
    </source>
</evidence>
<evidence type="ECO:0000313" key="12">
    <source>
        <dbReference type="Proteomes" id="UP000438429"/>
    </source>
</evidence>
<dbReference type="GO" id="GO:0016020">
    <property type="term" value="C:membrane"/>
    <property type="evidence" value="ECO:0007669"/>
    <property type="project" value="UniProtKB-SubCell"/>
</dbReference>
<name>A0A2U9BV80_SCOMX</name>
<evidence type="ECO:0000259" key="8">
    <source>
        <dbReference type="PROSITE" id="PS50835"/>
    </source>
</evidence>
<feature type="domain" description="Ig-like" evidence="8">
    <location>
        <begin position="124"/>
        <end position="194"/>
    </location>
</feature>
<dbReference type="STRING" id="52904.ENSSMAP00000013022"/>
<evidence type="ECO:0000256" key="7">
    <source>
        <dbReference type="SAM" id="SignalP"/>
    </source>
</evidence>
<sequence length="340" mass="36877">MALFAATLGVMMLSGSINLSAGNKDACDLYAGVGQNLPLSFVYEGLANTHVLRWTHNNTIIFFRKQGKVLVGKTEDISATGSLLLRSLQFSSAGAYQAHVLHPNGTVAKTWSRRLCVMDKVPKPQLSYVCDFKSSAVKLNCKVAEPQGLVFSWTLDERTLTSETKQTLSISLAQLKGERSFTCSVADRVSKEKSDTLRPTCKRPSPSPPPLLCFPSKTVVAAAAGGVSLILLLLVITVTLCCCHRRNKTRMRLGEKGDVRMLSLSKREPDPISPDYETMHPAEDSPPPSPKPSPRACYQNLSRPGAQMGNITLQPSTAAEGQQPSPVPKPRTKSPQTSNI</sequence>
<keyword evidence="6" id="KW-0812">Transmembrane</keyword>
<dbReference type="OrthoDB" id="8963224at2759"/>
<dbReference type="InterPro" id="IPR015631">
    <property type="entry name" value="CD2/SLAM_rcpt"/>
</dbReference>
<proteinExistence type="predicted"/>
<dbReference type="PANTHER" id="PTHR12080">
    <property type="entry name" value="SIGNALING LYMPHOCYTIC ACTIVATION MOLECULE"/>
    <property type="match status" value="1"/>
</dbReference>
<reference evidence="9 11" key="1">
    <citation type="submission" date="2017-12" db="EMBL/GenBank/DDBJ databases">
        <title>Integrating genomic resources of turbot (Scophthalmus maximus) in depth evaluation of genetic and physical mapping variation across individuals.</title>
        <authorList>
            <person name="Martinez P."/>
        </authorList>
    </citation>
    <scope>NUCLEOTIDE SEQUENCE [LARGE SCALE GENOMIC DNA]</scope>
</reference>
<dbReference type="AlphaFoldDB" id="A0A2U9BV80"/>
<feature type="region of interest" description="Disordered" evidence="5">
    <location>
        <begin position="261"/>
        <end position="340"/>
    </location>
</feature>
<dbReference type="PANTHER" id="PTHR12080:SF59">
    <property type="entry name" value="HEPATIC AND GLIAL CELL ADHESION MOLECULE"/>
    <property type="match status" value="1"/>
</dbReference>
<dbReference type="GO" id="GO:0005911">
    <property type="term" value="C:cell-cell junction"/>
    <property type="evidence" value="ECO:0007669"/>
    <property type="project" value="TreeGrafter"/>
</dbReference>
<comment type="subcellular location">
    <subcellularLocation>
        <location evidence="1">Membrane</location>
    </subcellularLocation>
</comment>
<evidence type="ECO:0000256" key="1">
    <source>
        <dbReference type="ARBA" id="ARBA00004370"/>
    </source>
</evidence>
<evidence type="ECO:0000256" key="5">
    <source>
        <dbReference type="SAM" id="MobiDB-lite"/>
    </source>
</evidence>
<keyword evidence="4" id="KW-0325">Glycoprotein</keyword>
<keyword evidence="6" id="KW-1133">Transmembrane helix</keyword>
<dbReference type="EMBL" id="CP026252">
    <property type="protein sequence ID" value="AWP08155.1"/>
    <property type="molecule type" value="Genomic_DNA"/>
</dbReference>
<feature type="compositionally biased region" description="Basic and acidic residues" evidence="5">
    <location>
        <begin position="261"/>
        <end position="270"/>
    </location>
</feature>
<dbReference type="InterPro" id="IPR013783">
    <property type="entry name" value="Ig-like_fold"/>
</dbReference>
<feature type="signal peptide" evidence="7">
    <location>
        <begin position="1"/>
        <end position="22"/>
    </location>
</feature>
<evidence type="ECO:0000256" key="2">
    <source>
        <dbReference type="ARBA" id="ARBA00022729"/>
    </source>
</evidence>